<dbReference type="Pfam" id="PF00856">
    <property type="entry name" value="SET"/>
    <property type="match status" value="1"/>
</dbReference>
<keyword evidence="7" id="KW-0539">Nucleus</keyword>
<proteinExistence type="predicted"/>
<dbReference type="SUPFAM" id="SSF82199">
    <property type="entry name" value="SET domain"/>
    <property type="match status" value="1"/>
</dbReference>
<dbReference type="CDD" id="cd10529">
    <property type="entry name" value="SET_SETD5-like"/>
    <property type="match status" value="1"/>
</dbReference>
<evidence type="ECO:0000313" key="10">
    <source>
        <dbReference type="EMBL" id="KAJ1614889.1"/>
    </source>
</evidence>
<accession>A0ABQ8PBV5</accession>
<feature type="domain" description="SET" evidence="8">
    <location>
        <begin position="112"/>
        <end position="272"/>
    </location>
</feature>
<evidence type="ECO:0000256" key="4">
    <source>
        <dbReference type="ARBA" id="ARBA00022603"/>
    </source>
</evidence>
<evidence type="ECO:0000259" key="9">
    <source>
        <dbReference type="PROSITE" id="PS51215"/>
    </source>
</evidence>
<evidence type="ECO:0000256" key="1">
    <source>
        <dbReference type="ARBA" id="ARBA00004123"/>
    </source>
</evidence>
<keyword evidence="5" id="KW-0808">Transferase</keyword>
<comment type="caution">
    <text evidence="10">The sequence shown here is derived from an EMBL/GenBank/DDBJ whole genome shotgun (WGS) entry which is preliminary data.</text>
</comment>
<evidence type="ECO:0000259" key="8">
    <source>
        <dbReference type="PROSITE" id="PS50280"/>
    </source>
</evidence>
<gene>
    <name evidence="10" type="ORF">OJ252_422</name>
</gene>
<evidence type="ECO:0000313" key="11">
    <source>
        <dbReference type="Proteomes" id="UP001071777"/>
    </source>
</evidence>
<feature type="domain" description="AWS" evidence="9">
    <location>
        <begin position="48"/>
        <end position="97"/>
    </location>
</feature>
<keyword evidence="4" id="KW-0489">Methyltransferase</keyword>
<keyword evidence="6" id="KW-0949">S-adenosyl-L-methionine</keyword>
<dbReference type="InterPro" id="IPR001214">
    <property type="entry name" value="SET_dom"/>
</dbReference>
<evidence type="ECO:0000256" key="2">
    <source>
        <dbReference type="ARBA" id="ARBA00004286"/>
    </source>
</evidence>
<comment type="subcellular location">
    <subcellularLocation>
        <location evidence="2">Chromosome</location>
    </subcellularLocation>
    <subcellularLocation>
        <location evidence="1">Nucleus</location>
    </subcellularLocation>
</comment>
<dbReference type="EMBL" id="JAPCXB010000014">
    <property type="protein sequence ID" value="KAJ1614889.1"/>
    <property type="molecule type" value="Genomic_DNA"/>
</dbReference>
<dbReference type="Proteomes" id="UP001071777">
    <property type="component" value="Unassembled WGS sequence"/>
</dbReference>
<name>A0ABQ8PBV5_9CRYT</name>
<keyword evidence="3" id="KW-0158">Chromosome</keyword>
<dbReference type="SMART" id="SM00317">
    <property type="entry name" value="SET"/>
    <property type="match status" value="1"/>
</dbReference>
<dbReference type="PANTHER" id="PTHR22884">
    <property type="entry name" value="SET DOMAIN PROTEINS"/>
    <property type="match status" value="1"/>
</dbReference>
<dbReference type="InterPro" id="IPR006560">
    <property type="entry name" value="AWS_dom"/>
</dbReference>
<sequence length="876" mass="102453">MSLKGADYPNNNKEIIISYVGNDKFPSGNKHLSKRILELGTGLIPLINNSEKCCCEKTCTDLCFNRLNHQECNRSICGLSDNLHDVYCNNRPFVRLNNQKTKKYAVECFKLPRKRGRKSKLDHLKEGQCPDINTRLILSENVSKGELIIECLGEMLTDSDVRDRYQKYFKLKKRGDQNVMNYSSETISLAPGKLFCLVENFIYLDMTQMGNEAKHIRHSCNPNSQAEVWISRPNSHIKKFRLKNEFTISWIRMGIFALSDIEKGTEITIDYENLMSRCTPDLARNENPIRYLGHLECNCNYTNCRKEIGTRKIHESFEFSDFLIPTTNKRRRRDMKIAQKSKEKLEAVSFSFNKNSFESFLSLREKLMEDQKTWKEQNVNKKPSKATQKTLSIFEMDKRQITRIQNSILYSNRFNIQLMSSLVRQPVWHLFSSLCWQGYYDHQECCNTHLIHNGWWERFKEIMGNKGEITSKHIKVSNRPKRSCWLNYIASSRVNNHLNFGQIGCKSIFLHVMSHPWLLALNNLTNVDVEIGRIWRVFNPRSVDLSRWAIIQRLTFFFNKFKITDEDLSWPIIDQGLGDDEKCTVCFCHGTLSSCDICFRSLHKSCLKKCNKFITSSSFCLPKWLPKNQIHRESYFKELLEYCFLPRKSINMSDTALHMNNKVKSITVVYNPKYSNNIIKNSSIYAKIDPKNMFICHKCSISVHTNFWLRLKGREKRIVSKNAMKIRFARAYKAGFFNKSNSHKITQNNENEPKSSTKQTNILSTKERITMRSAKSTMNHLINWRQRNDVFKTPLGSRIFNELSRDFKPKTTTDNRWEKSSQPPISLKRKQTTYILNPIVDLPNTFDSQDKLSISIQDNCQIIDSISVEDFIDSLR</sequence>
<evidence type="ECO:0000256" key="5">
    <source>
        <dbReference type="ARBA" id="ARBA00022679"/>
    </source>
</evidence>
<dbReference type="InterPro" id="IPR046341">
    <property type="entry name" value="SET_dom_sf"/>
</dbReference>
<evidence type="ECO:0000256" key="6">
    <source>
        <dbReference type="ARBA" id="ARBA00022691"/>
    </source>
</evidence>
<dbReference type="Gene3D" id="2.170.270.10">
    <property type="entry name" value="SET domain"/>
    <property type="match status" value="1"/>
</dbReference>
<organism evidence="10 11">
    <name type="scientific">Cryptosporidium canis</name>
    <dbReference type="NCBI Taxonomy" id="195482"/>
    <lineage>
        <taxon>Eukaryota</taxon>
        <taxon>Sar</taxon>
        <taxon>Alveolata</taxon>
        <taxon>Apicomplexa</taxon>
        <taxon>Conoidasida</taxon>
        <taxon>Coccidia</taxon>
        <taxon>Eucoccidiorida</taxon>
        <taxon>Eimeriorina</taxon>
        <taxon>Cryptosporidiidae</taxon>
        <taxon>Cryptosporidium</taxon>
    </lineage>
</organism>
<protein>
    <submittedName>
        <fullName evidence="10">SET and PHD domain-containing protein</fullName>
    </submittedName>
</protein>
<dbReference type="PROSITE" id="PS51215">
    <property type="entry name" value="AWS"/>
    <property type="match status" value="1"/>
</dbReference>
<evidence type="ECO:0000256" key="3">
    <source>
        <dbReference type="ARBA" id="ARBA00022454"/>
    </source>
</evidence>
<reference evidence="10" key="1">
    <citation type="submission" date="2022-10" db="EMBL/GenBank/DDBJ databases">
        <title>Adaptive evolution leads to modifications in subtelomeric GC content in a zoonotic Cryptosporidium species.</title>
        <authorList>
            <person name="Li J."/>
            <person name="Feng Y."/>
            <person name="Xiao L."/>
        </authorList>
    </citation>
    <scope>NUCLEOTIDE SEQUENCE</scope>
    <source>
        <strain evidence="10">25894</strain>
    </source>
</reference>
<keyword evidence="11" id="KW-1185">Reference proteome</keyword>
<dbReference type="PROSITE" id="PS50280">
    <property type="entry name" value="SET"/>
    <property type="match status" value="1"/>
</dbReference>
<dbReference type="InterPro" id="IPR050777">
    <property type="entry name" value="SET2_Histone-Lys_MeTrsfase"/>
</dbReference>
<evidence type="ECO:0000256" key="7">
    <source>
        <dbReference type="ARBA" id="ARBA00023242"/>
    </source>
</evidence>